<keyword evidence="7" id="KW-1185">Reference proteome</keyword>
<dbReference type="Pfam" id="PF00440">
    <property type="entry name" value="TetR_N"/>
    <property type="match status" value="1"/>
</dbReference>
<evidence type="ECO:0000259" key="5">
    <source>
        <dbReference type="PROSITE" id="PS50977"/>
    </source>
</evidence>
<dbReference type="SUPFAM" id="SSF46689">
    <property type="entry name" value="Homeodomain-like"/>
    <property type="match status" value="1"/>
</dbReference>
<keyword evidence="3" id="KW-0804">Transcription</keyword>
<proteinExistence type="predicted"/>
<dbReference type="EMBL" id="VSSS01000024">
    <property type="protein sequence ID" value="TYL95622.1"/>
    <property type="molecule type" value="Genomic_DNA"/>
</dbReference>
<evidence type="ECO:0000256" key="4">
    <source>
        <dbReference type="PROSITE-ProRule" id="PRU00335"/>
    </source>
</evidence>
<accession>A0A5D3KIN9</accession>
<dbReference type="Proteomes" id="UP000324758">
    <property type="component" value="Unassembled WGS sequence"/>
</dbReference>
<dbReference type="Gene3D" id="1.10.357.10">
    <property type="entry name" value="Tetracycline Repressor, domain 2"/>
    <property type="match status" value="1"/>
</dbReference>
<keyword evidence="2 4" id="KW-0238">DNA-binding</keyword>
<dbReference type="OrthoDB" id="9795242at2"/>
<dbReference type="Gene3D" id="1.10.10.60">
    <property type="entry name" value="Homeodomain-like"/>
    <property type="match status" value="1"/>
</dbReference>
<protein>
    <submittedName>
        <fullName evidence="6">TetR/AcrR family transcriptional regulator</fullName>
    </submittedName>
</protein>
<dbReference type="Pfam" id="PF16925">
    <property type="entry name" value="TetR_C_13"/>
    <property type="match status" value="1"/>
</dbReference>
<organism evidence="6 7">
    <name type="scientific">Bradyrhizobium rifense</name>
    <dbReference type="NCBI Taxonomy" id="515499"/>
    <lineage>
        <taxon>Bacteria</taxon>
        <taxon>Pseudomonadati</taxon>
        <taxon>Pseudomonadota</taxon>
        <taxon>Alphaproteobacteria</taxon>
        <taxon>Hyphomicrobiales</taxon>
        <taxon>Nitrobacteraceae</taxon>
        <taxon>Bradyrhizobium</taxon>
    </lineage>
</organism>
<evidence type="ECO:0000256" key="2">
    <source>
        <dbReference type="ARBA" id="ARBA00023125"/>
    </source>
</evidence>
<dbReference type="InterPro" id="IPR011075">
    <property type="entry name" value="TetR_C"/>
</dbReference>
<dbReference type="InterPro" id="IPR036271">
    <property type="entry name" value="Tet_transcr_reg_TetR-rel_C_sf"/>
</dbReference>
<reference evidence="6 7" key="1">
    <citation type="submission" date="2019-08" db="EMBL/GenBank/DDBJ databases">
        <title>Bradyrhizobium hipponensis sp. nov., a rhizobium isolated from a Lupinus angustifolius root nodule in Tunisia.</title>
        <authorList>
            <person name="Off K."/>
            <person name="Rejili M."/>
            <person name="Mars M."/>
            <person name="Brachmann A."/>
            <person name="Marin M."/>
        </authorList>
    </citation>
    <scope>NUCLEOTIDE SEQUENCE [LARGE SCALE GENOMIC DNA]</scope>
    <source>
        <strain evidence="6 7">CTAW71</strain>
    </source>
</reference>
<evidence type="ECO:0000313" key="6">
    <source>
        <dbReference type="EMBL" id="TYL95622.1"/>
    </source>
</evidence>
<keyword evidence="1" id="KW-0805">Transcription regulation</keyword>
<dbReference type="PANTHER" id="PTHR47506:SF1">
    <property type="entry name" value="HTH-TYPE TRANSCRIPTIONAL REGULATOR YJDC"/>
    <property type="match status" value="1"/>
</dbReference>
<dbReference type="SUPFAM" id="SSF48498">
    <property type="entry name" value="Tetracyclin repressor-like, C-terminal domain"/>
    <property type="match status" value="1"/>
</dbReference>
<comment type="caution">
    <text evidence="6">The sequence shown here is derived from an EMBL/GenBank/DDBJ whole genome shotgun (WGS) entry which is preliminary data.</text>
</comment>
<feature type="domain" description="HTH tetR-type" evidence="5">
    <location>
        <begin position="6"/>
        <end position="66"/>
    </location>
</feature>
<dbReference type="InterPro" id="IPR001647">
    <property type="entry name" value="HTH_TetR"/>
</dbReference>
<dbReference type="PROSITE" id="PS50977">
    <property type="entry name" value="HTH_TETR_2"/>
    <property type="match status" value="1"/>
</dbReference>
<gene>
    <name evidence="6" type="ORF">FXB40_14740</name>
</gene>
<evidence type="ECO:0000313" key="7">
    <source>
        <dbReference type="Proteomes" id="UP000324758"/>
    </source>
</evidence>
<dbReference type="PANTHER" id="PTHR47506">
    <property type="entry name" value="TRANSCRIPTIONAL REGULATORY PROTEIN"/>
    <property type="match status" value="1"/>
</dbReference>
<evidence type="ECO:0000256" key="3">
    <source>
        <dbReference type="ARBA" id="ARBA00023163"/>
    </source>
</evidence>
<dbReference type="GO" id="GO:0003677">
    <property type="term" value="F:DNA binding"/>
    <property type="evidence" value="ECO:0007669"/>
    <property type="project" value="UniProtKB-UniRule"/>
</dbReference>
<sequence>MSGKPQFDDDAVINSAMDVFWRHGYAASSIDQLTTAMGLSRSSMYKRFQDKDGLFQEVLSTYVERVVRRMSAVRGDTKRQQLEALMHEFLPRGGKTVRPAGCMLARSCAEMVDLPPAGQSVARQGLARQRAIIGEILREAVESGELVAATDIEGLAWHYLGVLQAIMNLPQAGATVGELRRVVELAMTAWPLLPAAAAPRRAV</sequence>
<feature type="DNA-binding region" description="H-T-H motif" evidence="4">
    <location>
        <begin position="29"/>
        <end position="48"/>
    </location>
</feature>
<name>A0A5D3KIN9_9BRAD</name>
<dbReference type="AlphaFoldDB" id="A0A5D3KIN9"/>
<evidence type="ECO:0000256" key="1">
    <source>
        <dbReference type="ARBA" id="ARBA00023015"/>
    </source>
</evidence>
<dbReference type="InterPro" id="IPR009057">
    <property type="entry name" value="Homeodomain-like_sf"/>
</dbReference>
<dbReference type="PRINTS" id="PR00455">
    <property type="entry name" value="HTHTETR"/>
</dbReference>